<comment type="caution">
    <text evidence="1">The sequence shown here is derived from an EMBL/GenBank/DDBJ whole genome shotgun (WGS) entry which is preliminary data.</text>
</comment>
<organism evidence="1 2">
    <name type="scientific">Inconstantimicrobium mannanitabidum</name>
    <dbReference type="NCBI Taxonomy" id="1604901"/>
    <lineage>
        <taxon>Bacteria</taxon>
        <taxon>Bacillati</taxon>
        <taxon>Bacillota</taxon>
        <taxon>Clostridia</taxon>
        <taxon>Eubacteriales</taxon>
        <taxon>Clostridiaceae</taxon>
        <taxon>Inconstantimicrobium</taxon>
    </lineage>
</organism>
<protein>
    <submittedName>
        <fullName evidence="1">UPF0348 protein</fullName>
    </submittedName>
</protein>
<keyword evidence="2" id="KW-1185">Reference proteome</keyword>
<sequence length="399" mass="45223">MNITGIITEYNPFHNGHKFHIDESKKLTNCDGIICVMSGNFTQRGLPAILDKWNRTKMALENGVDLVIELPTIFATSSAEFFSFGAVSILNSTNVVNSLCFGSEIGDSEILKSIATILLNNIENFNLQVKNEMKKGISFPKAREIVIGNIMNDETLSNLINSPNNILGIEYCKSILKLKSSITPVSIKRVGSNYNDTVAFTKLASATAVRELIQNNNLDECKRLMPESSFAILEKLTDNKYTFPIEDHMFNFIKYKLITTPDLLSAIPDVSEGLDNKILKELINCNSYEDLLFRTKSKRYTLTRISRILCHIFLGFENYPIHQLRKTAPKYLRVLGLNRRGREILKEIKLRGDIEIITKLPREINDPMLKLDIASTNCYSLLNKHINYNADYLTSPIIK</sequence>
<evidence type="ECO:0000313" key="2">
    <source>
        <dbReference type="Proteomes" id="UP001058074"/>
    </source>
</evidence>
<gene>
    <name evidence="1" type="ORF">rsdtw13_15300</name>
</gene>
<accession>A0ACB5RBX2</accession>
<dbReference type="Proteomes" id="UP001058074">
    <property type="component" value="Unassembled WGS sequence"/>
</dbReference>
<evidence type="ECO:0000313" key="1">
    <source>
        <dbReference type="EMBL" id="GKX66272.1"/>
    </source>
</evidence>
<proteinExistence type="predicted"/>
<reference evidence="1" key="1">
    <citation type="journal article" date="2025" name="Int. J. Syst. Evol. Microbiol.">
        <title>Inconstantimicrobium mannanitabidum sp. nov., a novel member of the family Clostridiaceae isolated from anoxic soil under the treatment of reductive soil disinfestation.</title>
        <authorList>
            <person name="Ueki A."/>
            <person name="Tonouchi A."/>
            <person name="Honma S."/>
            <person name="Kaku N."/>
            <person name="Ueki K."/>
        </authorList>
    </citation>
    <scope>NUCLEOTIDE SEQUENCE</scope>
    <source>
        <strain evidence="1">TW13</strain>
    </source>
</reference>
<dbReference type="EMBL" id="BROD01000001">
    <property type="protein sequence ID" value="GKX66272.1"/>
    <property type="molecule type" value="Genomic_DNA"/>
</dbReference>
<name>A0ACB5RBX2_9CLOT</name>